<accession>A0ABS5TJU5</accession>
<dbReference type="EMBL" id="JAHBAY010000008">
    <property type="protein sequence ID" value="MBT0771357.1"/>
    <property type="molecule type" value="Genomic_DNA"/>
</dbReference>
<evidence type="ECO:0000313" key="2">
    <source>
        <dbReference type="Proteomes" id="UP001197247"/>
    </source>
</evidence>
<sequence>MLVKIVMMLWILAQGAPQMARGRTTPGACRKCSCQHRGGCLSCGCDCRSSNGYVCRCCGANDRQ</sequence>
<name>A0ABS5TJU5_9ACTN</name>
<proteinExistence type="predicted"/>
<protein>
    <submittedName>
        <fullName evidence="1">Uncharacterized protein</fullName>
    </submittedName>
</protein>
<dbReference type="Proteomes" id="UP001197247">
    <property type="component" value="Unassembled WGS sequence"/>
</dbReference>
<reference evidence="1 2" key="1">
    <citation type="submission" date="2021-05" db="EMBL/GenBank/DDBJ databases">
        <title>Kineosporia and Streptomyces sp. nov. two new marine actinobacteria isolated from Coral.</title>
        <authorList>
            <person name="Buangrab K."/>
            <person name="Sutthacheep M."/>
            <person name="Yeemin T."/>
            <person name="Harunari E."/>
            <person name="Igarashi Y."/>
            <person name="Kanchanasin P."/>
            <person name="Tanasupawat S."/>
            <person name="Phongsopitanun W."/>
        </authorList>
    </citation>
    <scope>NUCLEOTIDE SEQUENCE [LARGE SCALE GENOMIC DNA]</scope>
    <source>
        <strain evidence="1 2">J2-2</strain>
    </source>
</reference>
<organism evidence="1 2">
    <name type="scientific">Kineosporia corallincola</name>
    <dbReference type="NCBI Taxonomy" id="2835133"/>
    <lineage>
        <taxon>Bacteria</taxon>
        <taxon>Bacillati</taxon>
        <taxon>Actinomycetota</taxon>
        <taxon>Actinomycetes</taxon>
        <taxon>Kineosporiales</taxon>
        <taxon>Kineosporiaceae</taxon>
        <taxon>Kineosporia</taxon>
    </lineage>
</organism>
<gene>
    <name evidence="1" type="ORF">KIH74_20635</name>
</gene>
<comment type="caution">
    <text evidence="1">The sequence shown here is derived from an EMBL/GenBank/DDBJ whole genome shotgun (WGS) entry which is preliminary data.</text>
</comment>
<dbReference type="RefSeq" id="WP_214157645.1">
    <property type="nucleotide sequence ID" value="NZ_JAHBAY010000008.1"/>
</dbReference>
<evidence type="ECO:0000313" key="1">
    <source>
        <dbReference type="EMBL" id="MBT0771357.1"/>
    </source>
</evidence>
<keyword evidence="2" id="KW-1185">Reference proteome</keyword>